<gene>
    <name evidence="1" type="ORF">HHL28_09400</name>
</gene>
<dbReference type="InterPro" id="IPR041881">
    <property type="entry name" value="PqqD_sf"/>
</dbReference>
<evidence type="ECO:0000313" key="2">
    <source>
        <dbReference type="Proteomes" id="UP000501891"/>
    </source>
</evidence>
<dbReference type="Gene3D" id="1.10.10.1150">
    <property type="entry name" value="Coenzyme PQQ synthesis protein D (PqqD)"/>
    <property type="match status" value="1"/>
</dbReference>
<dbReference type="InterPro" id="IPR008792">
    <property type="entry name" value="PQQD"/>
</dbReference>
<keyword evidence="2" id="KW-1185">Reference proteome</keyword>
<name>A0A858R7A6_9PROT</name>
<dbReference type="EMBL" id="CP051775">
    <property type="protein sequence ID" value="QJE73278.1"/>
    <property type="molecule type" value="Genomic_DNA"/>
</dbReference>
<dbReference type="Pfam" id="PF05402">
    <property type="entry name" value="PqqD"/>
    <property type="match status" value="1"/>
</dbReference>
<proteinExistence type="predicted"/>
<evidence type="ECO:0000313" key="1">
    <source>
        <dbReference type="EMBL" id="QJE73278.1"/>
    </source>
</evidence>
<organism evidence="1 2">
    <name type="scientific">Aerophototrophica crusticola</name>
    <dbReference type="NCBI Taxonomy" id="1709002"/>
    <lineage>
        <taxon>Bacteria</taxon>
        <taxon>Pseudomonadati</taxon>
        <taxon>Pseudomonadota</taxon>
        <taxon>Alphaproteobacteria</taxon>
        <taxon>Rhodospirillales</taxon>
        <taxon>Rhodospirillaceae</taxon>
        <taxon>Aerophototrophica</taxon>
    </lineage>
</organism>
<protein>
    <submittedName>
        <fullName evidence="1">PqqD family protein</fullName>
    </submittedName>
</protein>
<dbReference type="Proteomes" id="UP000501891">
    <property type="component" value="Chromosome"/>
</dbReference>
<dbReference type="KEGG" id="acru:HHL28_09400"/>
<sequence length="102" mass="11071">MAAMDLDTVVAQCAGLVMADIGGNQKALMDVETGTYFVLNPLGADIWARLETPRRVADLCEELCTAYAVEREICRADTLAFLGRLQRDNLVRADHAQASQAA</sequence>
<accession>A0A858R7A6</accession>
<reference evidence="1" key="1">
    <citation type="submission" date="2020-04" db="EMBL/GenBank/DDBJ databases">
        <title>A desert anoxygenic phototrophic bacterium fixes CO2 using RubisCO under aerobic conditions.</title>
        <authorList>
            <person name="Tang K."/>
        </authorList>
    </citation>
    <scope>NUCLEOTIDE SEQUENCE [LARGE SCALE GENOMIC DNA]</scope>
    <source>
        <strain evidence="1">MIMtkB3</strain>
    </source>
</reference>
<dbReference type="AlphaFoldDB" id="A0A858R7A6"/>